<name>A0AAV8U941_9ROSI</name>
<keyword evidence="2" id="KW-1185">Reference proteome</keyword>
<evidence type="ECO:0000313" key="2">
    <source>
        <dbReference type="Proteomes" id="UP001159364"/>
    </source>
</evidence>
<sequence>MDVQTEKNVTRWINYQRSESDDSDYSIGWLEPHGPEFQSDDDTNNSFAVLVPCYGRAHDNVLDNTKNKTFAAITKIPNGYSDVILSPSWLSVKKKRILL</sequence>
<evidence type="ECO:0000313" key="1">
    <source>
        <dbReference type="EMBL" id="KAJ8774845.1"/>
    </source>
</evidence>
<organism evidence="1 2">
    <name type="scientific">Erythroxylum novogranatense</name>
    <dbReference type="NCBI Taxonomy" id="1862640"/>
    <lineage>
        <taxon>Eukaryota</taxon>
        <taxon>Viridiplantae</taxon>
        <taxon>Streptophyta</taxon>
        <taxon>Embryophyta</taxon>
        <taxon>Tracheophyta</taxon>
        <taxon>Spermatophyta</taxon>
        <taxon>Magnoliopsida</taxon>
        <taxon>eudicotyledons</taxon>
        <taxon>Gunneridae</taxon>
        <taxon>Pentapetalae</taxon>
        <taxon>rosids</taxon>
        <taxon>fabids</taxon>
        <taxon>Malpighiales</taxon>
        <taxon>Erythroxylaceae</taxon>
        <taxon>Erythroxylum</taxon>
    </lineage>
</organism>
<comment type="caution">
    <text evidence="1">The sequence shown here is derived from an EMBL/GenBank/DDBJ whole genome shotgun (WGS) entry which is preliminary data.</text>
</comment>
<proteinExistence type="predicted"/>
<gene>
    <name evidence="1" type="ORF">K2173_018104</name>
</gene>
<dbReference type="AlphaFoldDB" id="A0AAV8U941"/>
<dbReference type="PANTHER" id="PTHR34464">
    <property type="entry name" value="OS09G0376300 PROTEIN"/>
    <property type="match status" value="1"/>
</dbReference>
<reference evidence="1 2" key="1">
    <citation type="submission" date="2021-09" db="EMBL/GenBank/DDBJ databases">
        <title>Genomic insights and catalytic innovation underlie evolution of tropane alkaloids biosynthesis.</title>
        <authorList>
            <person name="Wang Y.-J."/>
            <person name="Tian T."/>
            <person name="Huang J.-P."/>
            <person name="Huang S.-X."/>
        </authorList>
    </citation>
    <scope>NUCLEOTIDE SEQUENCE [LARGE SCALE GENOMIC DNA]</scope>
    <source>
        <strain evidence="1">KIB-2018</strain>
        <tissue evidence="1">Leaf</tissue>
    </source>
</reference>
<dbReference type="EMBL" id="JAIWQS010000001">
    <property type="protein sequence ID" value="KAJ8774845.1"/>
    <property type="molecule type" value="Genomic_DNA"/>
</dbReference>
<protein>
    <submittedName>
        <fullName evidence="1">Uncharacterized protein</fullName>
    </submittedName>
</protein>
<accession>A0AAV8U941</accession>
<dbReference type="Proteomes" id="UP001159364">
    <property type="component" value="Linkage Group LG01"/>
</dbReference>
<dbReference type="PANTHER" id="PTHR34464:SF5">
    <property type="match status" value="1"/>
</dbReference>